<dbReference type="InterPro" id="IPR003724">
    <property type="entry name" value="CblAdoTrfase_CobA"/>
</dbReference>
<dbReference type="GO" id="GO:0009236">
    <property type="term" value="P:cobalamin biosynthetic process"/>
    <property type="evidence" value="ECO:0007669"/>
    <property type="project" value="InterPro"/>
</dbReference>
<dbReference type="SUPFAM" id="SSF52540">
    <property type="entry name" value="P-loop containing nucleoside triphosphate hydrolases"/>
    <property type="match status" value="1"/>
</dbReference>
<dbReference type="Gene3D" id="3.40.50.300">
    <property type="entry name" value="P-loop containing nucleotide triphosphate hydrolases"/>
    <property type="match status" value="1"/>
</dbReference>
<dbReference type="GO" id="GO:0008817">
    <property type="term" value="F:corrinoid adenosyltransferase activity"/>
    <property type="evidence" value="ECO:0007669"/>
    <property type="project" value="UniProtKB-EC"/>
</dbReference>
<reference evidence="1 2" key="1">
    <citation type="submission" date="2019-08" db="EMBL/GenBank/DDBJ databases">
        <title>Calorimonas adulescens gen. nov., sp. nov., an anaerobic thermophilic bacterium from Sakhalin hot spring.</title>
        <authorList>
            <person name="Khomyakova M.A."/>
            <person name="Merkel A.Y."/>
            <person name="Novikov A."/>
            <person name="Bonch-Osmolovskaya E.A."/>
            <person name="Slobodkin A.I."/>
        </authorList>
    </citation>
    <scope>NUCLEOTIDE SEQUENCE [LARGE SCALE GENOMIC DNA]</scope>
    <source>
        <strain evidence="1 2">A05MB</strain>
    </source>
</reference>
<dbReference type="PIRSF" id="PIRSF015617">
    <property type="entry name" value="Adensltrnsf_CobA"/>
    <property type="match status" value="1"/>
</dbReference>
<evidence type="ECO:0000313" key="1">
    <source>
        <dbReference type="EMBL" id="TZE81752.1"/>
    </source>
</evidence>
<comment type="caution">
    <text evidence="1">The sequence shown here is derived from an EMBL/GenBank/DDBJ whole genome shotgun (WGS) entry which is preliminary data.</text>
</comment>
<dbReference type="AlphaFoldDB" id="A0A5D8QB86"/>
<evidence type="ECO:0000313" key="2">
    <source>
        <dbReference type="Proteomes" id="UP000322976"/>
    </source>
</evidence>
<dbReference type="NCBIfam" id="NF004637">
    <property type="entry name" value="PRK05986.1"/>
    <property type="match status" value="1"/>
</dbReference>
<dbReference type="Proteomes" id="UP000322976">
    <property type="component" value="Unassembled WGS sequence"/>
</dbReference>
<keyword evidence="2" id="KW-1185">Reference proteome</keyword>
<dbReference type="PANTHER" id="PTHR46638">
    <property type="entry name" value="CORRINOID ADENOSYLTRANSFERASE"/>
    <property type="match status" value="1"/>
</dbReference>
<dbReference type="EMBL" id="VTPS01000011">
    <property type="protein sequence ID" value="TZE81752.1"/>
    <property type="molecule type" value="Genomic_DNA"/>
</dbReference>
<gene>
    <name evidence="1" type="primary">cobO</name>
    <name evidence="1" type="ORF">FWJ32_08465</name>
</gene>
<dbReference type="PANTHER" id="PTHR46638:SF1">
    <property type="entry name" value="CORRINOID ADENOSYLTRANSFERASE"/>
    <property type="match status" value="1"/>
</dbReference>
<dbReference type="NCBIfam" id="TIGR00708">
    <property type="entry name" value="cobA"/>
    <property type="match status" value="1"/>
</dbReference>
<dbReference type="InterPro" id="IPR027417">
    <property type="entry name" value="P-loop_NTPase"/>
</dbReference>
<dbReference type="Pfam" id="PF02572">
    <property type="entry name" value="CobA_CobO_BtuR"/>
    <property type="match status" value="1"/>
</dbReference>
<dbReference type="GO" id="GO:0005524">
    <property type="term" value="F:ATP binding"/>
    <property type="evidence" value="ECO:0007669"/>
    <property type="project" value="InterPro"/>
</dbReference>
<dbReference type="CDD" id="cd00561">
    <property type="entry name" value="CobA_ACA"/>
    <property type="match status" value="1"/>
</dbReference>
<name>A0A5D8QB86_9THEO</name>
<accession>A0A5D8QB86</accession>
<sequence>MKKGLVQVYTGNGKGKTTAAIGVGVRAVGRGYKVAMIQFLKSMDTGELRSLERISNDFKVYRFEEASKFFWEASDEEKEIMRRCEHKAFEFAKELCAKGEIDILILDEIMLAMYNKLLTVDEVCEFLKSKPDNIEVILTGRYAPQEILDLADLVTEMKPIKHPFEKGIPAREGIEF</sequence>
<keyword evidence="1" id="KW-0808">Transferase</keyword>
<proteinExistence type="predicted"/>
<protein>
    <submittedName>
        <fullName evidence="1">Cob(I)yrinic acid a,c-diamide adenosyltransferase</fullName>
        <ecNumber evidence="1">2.5.1.17</ecNumber>
    </submittedName>
</protein>
<organism evidence="1 2">
    <name type="scientific">Calorimonas adulescens</name>
    <dbReference type="NCBI Taxonomy" id="2606906"/>
    <lineage>
        <taxon>Bacteria</taxon>
        <taxon>Bacillati</taxon>
        <taxon>Bacillota</taxon>
        <taxon>Clostridia</taxon>
        <taxon>Thermoanaerobacterales</taxon>
        <taxon>Thermoanaerobacteraceae</taxon>
        <taxon>Calorimonas</taxon>
    </lineage>
</organism>
<dbReference type="EC" id="2.5.1.17" evidence="1"/>
<dbReference type="RefSeq" id="WP_149545516.1">
    <property type="nucleotide sequence ID" value="NZ_VTPS01000011.1"/>
</dbReference>